<reference evidence="2 3" key="1">
    <citation type="submission" date="2014-02" db="EMBL/GenBank/DDBJ databases">
        <title>Genome sequence of Ureaplasma diversum strain 246.</title>
        <authorList>
            <person name="Sirand-Pugnet P."/>
            <person name="Breton M."/>
            <person name="Dordet-Frisoni E."/>
            <person name="Baranowski E."/>
            <person name="Barre A."/>
            <person name="Couture C."/>
            <person name="Dupuy V."/>
            <person name="Gaurivaud P."/>
            <person name="Jacob D."/>
            <person name="Lemaitre C."/>
            <person name="Manso-Silvan L."/>
            <person name="Nikolski M."/>
            <person name="Nouvel L.-X."/>
            <person name="Poumarat F."/>
            <person name="Tardy F."/>
            <person name="Thebault P."/>
            <person name="Theil S."/>
            <person name="Citti C."/>
            <person name="Thiaucourt F."/>
            <person name="Blanchard A."/>
        </authorList>
    </citation>
    <scope>NUCLEOTIDE SEQUENCE [LARGE SCALE GENOMIC DNA]</scope>
    <source>
        <strain evidence="2 3">NCTC 246</strain>
    </source>
</reference>
<organism evidence="2 3">
    <name type="scientific">Ureaplasma diversum NCTC 246</name>
    <dbReference type="NCBI Taxonomy" id="1188241"/>
    <lineage>
        <taxon>Bacteria</taxon>
        <taxon>Bacillati</taxon>
        <taxon>Mycoplasmatota</taxon>
        <taxon>Mycoplasmoidales</taxon>
        <taxon>Mycoplasmoidaceae</taxon>
        <taxon>Ureaplasma</taxon>
    </lineage>
</organism>
<dbReference type="Proteomes" id="UP000028537">
    <property type="component" value="Unassembled WGS sequence"/>
</dbReference>
<evidence type="ECO:0000313" key="3">
    <source>
        <dbReference type="Proteomes" id="UP000028537"/>
    </source>
</evidence>
<protein>
    <submittedName>
        <fullName evidence="2">Uncharacterized protein</fullName>
    </submittedName>
</protein>
<name>A0A084EXQ5_9BACT</name>
<keyword evidence="3" id="KW-1185">Reference proteome</keyword>
<evidence type="ECO:0000256" key="1">
    <source>
        <dbReference type="SAM" id="MobiDB-lite"/>
    </source>
</evidence>
<feature type="region of interest" description="Disordered" evidence="1">
    <location>
        <begin position="113"/>
        <end position="140"/>
    </location>
</feature>
<dbReference type="RefSeq" id="WP_038102983.1">
    <property type="nucleotide sequence ID" value="NZ_JFDP01000060.1"/>
</dbReference>
<dbReference type="EMBL" id="JFDP01000060">
    <property type="protein sequence ID" value="KEZ22747.1"/>
    <property type="molecule type" value="Genomic_DNA"/>
</dbReference>
<accession>A0A084EXQ5</accession>
<proteinExistence type="predicted"/>
<evidence type="ECO:0000313" key="2">
    <source>
        <dbReference type="EMBL" id="KEZ22747.1"/>
    </source>
</evidence>
<feature type="compositionally biased region" description="Basic residues" evidence="1">
    <location>
        <begin position="131"/>
        <end position="140"/>
    </location>
</feature>
<comment type="caution">
    <text evidence="2">The sequence shown here is derived from an EMBL/GenBank/DDBJ whole genome shotgun (WGS) entry which is preliminary data.</text>
</comment>
<gene>
    <name evidence="2" type="ORF">UDIV_4880</name>
</gene>
<sequence length="140" mass="16409">MSKKKTFKITLTDTEADLLSKAKKAIDPDNVLPIEIYVEDVIHKCLQRHFNKDDNPEKSLYSLFLGDEVVNNPFVELSKMFKDQKIEPQDFINFIEDMGQQYNFFEELQETKAKKETKKQSATEQEEKEPKAKKVVKKFS</sequence>
<dbReference type="AlphaFoldDB" id="A0A084EXQ5"/>